<dbReference type="PANTHER" id="PTHR48094:SF19">
    <property type="entry name" value="DJ-1_PFPI DOMAIN-CONTAINING PROTEIN"/>
    <property type="match status" value="1"/>
</dbReference>
<sequence>MLNDYADWEGAYLSSQLNQNQEWTVKTASTQKEVTSIGGFKTLVDYQLNDILNQEVDLLVLIGGNSWSLENAELKKLIAERLANNEPVAAICGAVDYLAKNGLLTGYKHTGNAQYLWKDYAEYKNPTDFQMEQVVSDKNLVTSNGTAALEFTNLVLKKIQFTSNSEVDKITDLHKLGFYQYCDKYGNPFA</sequence>
<dbReference type="PANTHER" id="PTHR48094">
    <property type="entry name" value="PROTEIN/NUCLEIC ACID DEGLYCASE DJ-1-RELATED"/>
    <property type="match status" value="1"/>
</dbReference>
<dbReference type="InterPro" id="IPR029062">
    <property type="entry name" value="Class_I_gatase-like"/>
</dbReference>
<evidence type="ECO:0000259" key="1">
    <source>
        <dbReference type="Pfam" id="PF01965"/>
    </source>
</evidence>
<dbReference type="CDD" id="cd03140">
    <property type="entry name" value="GATase1_PfpI_3"/>
    <property type="match status" value="1"/>
</dbReference>
<dbReference type="EMBL" id="JQCF01000010">
    <property type="protein sequence ID" value="KRN99272.1"/>
    <property type="molecule type" value="Genomic_DNA"/>
</dbReference>
<dbReference type="Proteomes" id="UP000051006">
    <property type="component" value="Unassembled WGS sequence"/>
</dbReference>
<dbReference type="Gene3D" id="3.40.50.880">
    <property type="match status" value="1"/>
</dbReference>
<dbReference type="SUPFAM" id="SSF52317">
    <property type="entry name" value="Class I glutamine amidotransferase-like"/>
    <property type="match status" value="1"/>
</dbReference>
<reference evidence="2 3" key="1">
    <citation type="journal article" date="2015" name="Genome Announc.">
        <title>Expanding the biotechnology potential of lactobacilli through comparative genomics of 213 strains and associated genera.</title>
        <authorList>
            <person name="Sun Z."/>
            <person name="Harris H.M."/>
            <person name="McCann A."/>
            <person name="Guo C."/>
            <person name="Argimon S."/>
            <person name="Zhang W."/>
            <person name="Yang X."/>
            <person name="Jeffery I.B."/>
            <person name="Cooney J.C."/>
            <person name="Kagawa T.F."/>
            <person name="Liu W."/>
            <person name="Song Y."/>
            <person name="Salvetti E."/>
            <person name="Wrobel A."/>
            <person name="Rasinkangas P."/>
            <person name="Parkhill J."/>
            <person name="Rea M.C."/>
            <person name="O'Sullivan O."/>
            <person name="Ritari J."/>
            <person name="Douillard F.P."/>
            <person name="Paul Ross R."/>
            <person name="Yang R."/>
            <person name="Briner A.E."/>
            <person name="Felis G.E."/>
            <person name="de Vos W.M."/>
            <person name="Barrangou R."/>
            <person name="Klaenhammer T.R."/>
            <person name="Caufield P.W."/>
            <person name="Cui Y."/>
            <person name="Zhang H."/>
            <person name="O'Toole P.W."/>
        </authorList>
    </citation>
    <scope>NUCLEOTIDE SEQUENCE [LARGE SCALE GENOMIC DNA]</scope>
    <source>
        <strain evidence="2 3">DSM 24716</strain>
    </source>
</reference>
<evidence type="ECO:0000313" key="3">
    <source>
        <dbReference type="Proteomes" id="UP000051006"/>
    </source>
</evidence>
<keyword evidence="3" id="KW-1185">Reference proteome</keyword>
<dbReference type="InterPro" id="IPR050325">
    <property type="entry name" value="Prot/Nucl_acid_deglycase"/>
</dbReference>
<evidence type="ECO:0000313" key="2">
    <source>
        <dbReference type="EMBL" id="KRN99272.1"/>
    </source>
</evidence>
<comment type="caution">
    <text evidence="2">The sequence shown here is derived from an EMBL/GenBank/DDBJ whole genome shotgun (WGS) entry which is preliminary data.</text>
</comment>
<feature type="domain" description="DJ-1/PfpI" evidence="1">
    <location>
        <begin position="3"/>
        <end position="157"/>
    </location>
</feature>
<dbReference type="STRING" id="993692.IV57_GL000328"/>
<dbReference type="InterPro" id="IPR002818">
    <property type="entry name" value="DJ-1/PfpI"/>
</dbReference>
<dbReference type="Pfam" id="PF01965">
    <property type="entry name" value="DJ-1_PfpI"/>
    <property type="match status" value="1"/>
</dbReference>
<name>A0A0R2LBR8_9LACO</name>
<protein>
    <submittedName>
        <fullName evidence="2">4-methyl-5(B-hydroxyethyl)-thiazole monophosphate biosynthesis protein</fullName>
    </submittedName>
</protein>
<accession>A0A0R2LBR8</accession>
<proteinExistence type="predicted"/>
<organism evidence="2 3">
    <name type="scientific">Companilactobacillus kimchiensis</name>
    <dbReference type="NCBI Taxonomy" id="993692"/>
    <lineage>
        <taxon>Bacteria</taxon>
        <taxon>Bacillati</taxon>
        <taxon>Bacillota</taxon>
        <taxon>Bacilli</taxon>
        <taxon>Lactobacillales</taxon>
        <taxon>Lactobacillaceae</taxon>
        <taxon>Companilactobacillus</taxon>
    </lineage>
</organism>
<gene>
    <name evidence="2" type="ORF">IV57_GL000328</name>
</gene>
<dbReference type="AlphaFoldDB" id="A0A0R2LBR8"/>
<dbReference type="PATRIC" id="fig|993692.3.peg.333"/>
<dbReference type="GO" id="GO:0005737">
    <property type="term" value="C:cytoplasm"/>
    <property type="evidence" value="ECO:0007669"/>
    <property type="project" value="TreeGrafter"/>
</dbReference>